<feature type="region of interest" description="Disordered" evidence="1">
    <location>
        <begin position="238"/>
        <end position="264"/>
    </location>
</feature>
<dbReference type="GeneID" id="63748304"/>
<organism evidence="2 3">
    <name type="scientific">Aspergillus wentii DTO 134E9</name>
    <dbReference type="NCBI Taxonomy" id="1073089"/>
    <lineage>
        <taxon>Eukaryota</taxon>
        <taxon>Fungi</taxon>
        <taxon>Dikarya</taxon>
        <taxon>Ascomycota</taxon>
        <taxon>Pezizomycotina</taxon>
        <taxon>Eurotiomycetes</taxon>
        <taxon>Eurotiomycetidae</taxon>
        <taxon>Eurotiales</taxon>
        <taxon>Aspergillaceae</taxon>
        <taxon>Aspergillus</taxon>
        <taxon>Aspergillus subgen. Cremei</taxon>
    </lineage>
</organism>
<gene>
    <name evidence="2" type="ORF">ASPWEDRAFT_23262</name>
</gene>
<dbReference type="VEuPathDB" id="FungiDB:ASPWEDRAFT_23262"/>
<dbReference type="RefSeq" id="XP_040694830.1">
    <property type="nucleotide sequence ID" value="XM_040832456.1"/>
</dbReference>
<evidence type="ECO:0000313" key="2">
    <source>
        <dbReference type="EMBL" id="OJJ41154.1"/>
    </source>
</evidence>
<protein>
    <submittedName>
        <fullName evidence="2">Uncharacterized protein</fullName>
    </submittedName>
</protein>
<dbReference type="Proteomes" id="UP000184383">
    <property type="component" value="Unassembled WGS sequence"/>
</dbReference>
<proteinExistence type="predicted"/>
<dbReference type="EMBL" id="KV878209">
    <property type="protein sequence ID" value="OJJ41154.1"/>
    <property type="molecule type" value="Genomic_DNA"/>
</dbReference>
<evidence type="ECO:0000256" key="1">
    <source>
        <dbReference type="SAM" id="MobiDB-lite"/>
    </source>
</evidence>
<accession>A0A1L9S1W6</accession>
<evidence type="ECO:0000313" key="3">
    <source>
        <dbReference type="Proteomes" id="UP000184383"/>
    </source>
</evidence>
<dbReference type="AlphaFoldDB" id="A0A1L9S1W6"/>
<sequence length="264" mass="30526">MVPLSFGRTRLALADLHPILADVCKDSVPMGTYRPDSMHTIGCRIVRIGFNKQGVSTRYLSSLNALFHTSGWNSIPGQIKDADINWFTDFDGWGAERRERYAFEKLAAKGITAKWNWSTYDIMKQEPYRRVAEEARTRRLKDDQYRIPSFKDSNSTREENSDKRVALFHRLAEEIDRYSLTNKLIREYVGENSVDSCDYRYMQALYLSTAKMVDTIGNILDKEHFNWPEILNVKEETDRVKNGQTTSLSDALYPRDNVDTKANS</sequence>
<keyword evidence="3" id="KW-1185">Reference proteome</keyword>
<name>A0A1L9S1W6_ASPWE</name>
<reference evidence="3" key="1">
    <citation type="journal article" date="2017" name="Genome Biol.">
        <title>Comparative genomics reveals high biological diversity and specific adaptations in the industrially and medically important fungal genus Aspergillus.</title>
        <authorList>
            <person name="de Vries R.P."/>
            <person name="Riley R."/>
            <person name="Wiebenga A."/>
            <person name="Aguilar-Osorio G."/>
            <person name="Amillis S."/>
            <person name="Uchima C.A."/>
            <person name="Anderluh G."/>
            <person name="Asadollahi M."/>
            <person name="Askin M."/>
            <person name="Barry K."/>
            <person name="Battaglia E."/>
            <person name="Bayram O."/>
            <person name="Benocci T."/>
            <person name="Braus-Stromeyer S.A."/>
            <person name="Caldana C."/>
            <person name="Canovas D."/>
            <person name="Cerqueira G.C."/>
            <person name="Chen F."/>
            <person name="Chen W."/>
            <person name="Choi C."/>
            <person name="Clum A."/>
            <person name="Dos Santos R.A."/>
            <person name="Damasio A.R."/>
            <person name="Diallinas G."/>
            <person name="Emri T."/>
            <person name="Fekete E."/>
            <person name="Flipphi M."/>
            <person name="Freyberg S."/>
            <person name="Gallo A."/>
            <person name="Gournas C."/>
            <person name="Habgood R."/>
            <person name="Hainaut M."/>
            <person name="Harispe M.L."/>
            <person name="Henrissat B."/>
            <person name="Hilden K.S."/>
            <person name="Hope R."/>
            <person name="Hossain A."/>
            <person name="Karabika E."/>
            <person name="Karaffa L."/>
            <person name="Karanyi Z."/>
            <person name="Krasevec N."/>
            <person name="Kuo A."/>
            <person name="Kusch H."/>
            <person name="LaButti K."/>
            <person name="Lagendijk E.L."/>
            <person name="Lapidus A."/>
            <person name="Levasseur A."/>
            <person name="Lindquist E."/>
            <person name="Lipzen A."/>
            <person name="Logrieco A.F."/>
            <person name="MacCabe A."/>
            <person name="Maekelae M.R."/>
            <person name="Malavazi I."/>
            <person name="Melin P."/>
            <person name="Meyer V."/>
            <person name="Mielnichuk N."/>
            <person name="Miskei M."/>
            <person name="Molnar A.P."/>
            <person name="Mule G."/>
            <person name="Ngan C.Y."/>
            <person name="Orejas M."/>
            <person name="Orosz E."/>
            <person name="Ouedraogo J.P."/>
            <person name="Overkamp K.M."/>
            <person name="Park H.-S."/>
            <person name="Perrone G."/>
            <person name="Piumi F."/>
            <person name="Punt P.J."/>
            <person name="Ram A.F."/>
            <person name="Ramon A."/>
            <person name="Rauscher S."/>
            <person name="Record E."/>
            <person name="Riano-Pachon D.M."/>
            <person name="Robert V."/>
            <person name="Roehrig J."/>
            <person name="Ruller R."/>
            <person name="Salamov A."/>
            <person name="Salih N.S."/>
            <person name="Samson R.A."/>
            <person name="Sandor E."/>
            <person name="Sanguinetti M."/>
            <person name="Schuetze T."/>
            <person name="Sepcic K."/>
            <person name="Shelest E."/>
            <person name="Sherlock G."/>
            <person name="Sophianopoulou V."/>
            <person name="Squina F.M."/>
            <person name="Sun H."/>
            <person name="Susca A."/>
            <person name="Todd R.B."/>
            <person name="Tsang A."/>
            <person name="Unkles S.E."/>
            <person name="van de Wiele N."/>
            <person name="van Rossen-Uffink D."/>
            <person name="Oliveira J.V."/>
            <person name="Vesth T.C."/>
            <person name="Visser J."/>
            <person name="Yu J.-H."/>
            <person name="Zhou M."/>
            <person name="Andersen M.R."/>
            <person name="Archer D.B."/>
            <person name="Baker S.E."/>
            <person name="Benoit I."/>
            <person name="Brakhage A.A."/>
            <person name="Braus G.H."/>
            <person name="Fischer R."/>
            <person name="Frisvad J.C."/>
            <person name="Goldman G.H."/>
            <person name="Houbraken J."/>
            <person name="Oakley B."/>
            <person name="Pocsi I."/>
            <person name="Scazzocchio C."/>
            <person name="Seiboth B."/>
            <person name="vanKuyk P.A."/>
            <person name="Wortman J."/>
            <person name="Dyer P.S."/>
            <person name="Grigoriev I.V."/>
        </authorList>
    </citation>
    <scope>NUCLEOTIDE SEQUENCE [LARGE SCALE GENOMIC DNA]</scope>
    <source>
        <strain evidence="3">DTO 134E9</strain>
    </source>
</reference>